<keyword evidence="4 6" id="KW-1133">Transmembrane helix</keyword>
<gene>
    <name evidence="7" type="ORF">I9W95_00715</name>
</gene>
<keyword evidence="8" id="KW-1185">Reference proteome</keyword>
<evidence type="ECO:0000256" key="6">
    <source>
        <dbReference type="SAM" id="Phobius"/>
    </source>
</evidence>
<sequence>MTLTRKILIAMIAAILLGSLAQTLLAEAGADSTLRYVFHDLLSQGLFLLGGKLFVASLKVLVVPLVFVSLVCGVCHLRDQSSLGWLSLKTISLYLATTGLAITIALILASWWQPGAGVNMTVDGGYTPPPAMPLIDVLVNIFPTNPVQAMAEGKMLQVIVFALLIGVAIGRSGEPGERIGRHFNDWNEVLMKLVTLLMGFAPYGVFCLLFTLFAEQGIGKVGDLAVYMLTVVAALLVHGLLVYPLLLKTLSGLSPTVFLRKMRNVQLFAFSTASSTATVPVTLRAVEQRMGVKNRVAAFAVPLGATINMDGTAIMQGVATVFIAQAFQLDLSMLDYLTVILTAMLASVGTAGVPGVGLVTLALVLQQVGLPVEGIALIIGVDRILDMMRTAVNVTGDAMVSVVVANSENAIDKQTYNNIQAGEQQ</sequence>
<feature type="transmembrane region" description="Helical" evidence="6">
    <location>
        <begin position="267"/>
        <end position="286"/>
    </location>
</feature>
<dbReference type="EMBL" id="JAEDAH010000002">
    <property type="protein sequence ID" value="MCA6062121.1"/>
    <property type="molecule type" value="Genomic_DNA"/>
</dbReference>
<comment type="caution">
    <text evidence="7">The sequence shown here is derived from an EMBL/GenBank/DDBJ whole genome shotgun (WGS) entry which is preliminary data.</text>
</comment>
<evidence type="ECO:0000256" key="2">
    <source>
        <dbReference type="ARBA" id="ARBA00022448"/>
    </source>
</evidence>
<evidence type="ECO:0000256" key="1">
    <source>
        <dbReference type="ARBA" id="ARBA00004141"/>
    </source>
</evidence>
<feature type="transmembrane region" description="Helical" evidence="6">
    <location>
        <begin position="336"/>
        <end position="353"/>
    </location>
</feature>
<dbReference type="PANTHER" id="PTHR11958">
    <property type="entry name" value="SODIUM/DICARBOXYLATE SYMPORTER-RELATED"/>
    <property type="match status" value="1"/>
</dbReference>
<dbReference type="PRINTS" id="PR00173">
    <property type="entry name" value="EDTRNSPORT"/>
</dbReference>
<dbReference type="InterPro" id="IPR050746">
    <property type="entry name" value="DAACS"/>
</dbReference>
<organism evidence="7 8">
    <name type="scientific">Thalassolituus marinus</name>
    <dbReference type="NCBI Taxonomy" id="671053"/>
    <lineage>
        <taxon>Bacteria</taxon>
        <taxon>Pseudomonadati</taxon>
        <taxon>Pseudomonadota</taxon>
        <taxon>Gammaproteobacteria</taxon>
        <taxon>Oceanospirillales</taxon>
        <taxon>Oceanospirillaceae</taxon>
        <taxon>Thalassolituus</taxon>
    </lineage>
</organism>
<evidence type="ECO:0000313" key="7">
    <source>
        <dbReference type="EMBL" id="MCA6062121.1"/>
    </source>
</evidence>
<evidence type="ECO:0000313" key="8">
    <source>
        <dbReference type="Proteomes" id="UP000714380"/>
    </source>
</evidence>
<feature type="transmembrane region" description="Helical" evidence="6">
    <location>
        <begin position="155"/>
        <end position="172"/>
    </location>
</feature>
<evidence type="ECO:0000256" key="4">
    <source>
        <dbReference type="ARBA" id="ARBA00022989"/>
    </source>
</evidence>
<evidence type="ECO:0000256" key="5">
    <source>
        <dbReference type="ARBA" id="ARBA00023136"/>
    </source>
</evidence>
<dbReference type="RefSeq" id="WP_225670693.1">
    <property type="nucleotide sequence ID" value="NZ_JAEDAH010000002.1"/>
</dbReference>
<accession>A0ABS7ZK81</accession>
<name>A0ABS7ZK81_9GAMM</name>
<dbReference type="InterPro" id="IPR001991">
    <property type="entry name" value="Na-dicarboxylate_symporter"/>
</dbReference>
<dbReference type="Proteomes" id="UP000714380">
    <property type="component" value="Unassembled WGS sequence"/>
</dbReference>
<proteinExistence type="predicted"/>
<comment type="subcellular location">
    <subcellularLocation>
        <location evidence="1">Membrane</location>
        <topology evidence="1">Multi-pass membrane protein</topology>
    </subcellularLocation>
</comment>
<keyword evidence="5 6" id="KW-0472">Membrane</keyword>
<dbReference type="Pfam" id="PF00375">
    <property type="entry name" value="SDF"/>
    <property type="match status" value="1"/>
</dbReference>
<feature type="transmembrane region" description="Helical" evidence="6">
    <location>
        <begin position="193"/>
        <end position="213"/>
    </location>
</feature>
<feature type="transmembrane region" description="Helical" evidence="6">
    <location>
        <begin position="93"/>
        <end position="112"/>
    </location>
</feature>
<feature type="transmembrane region" description="Helical" evidence="6">
    <location>
        <begin position="50"/>
        <end position="72"/>
    </location>
</feature>
<feature type="transmembrane region" description="Helical" evidence="6">
    <location>
        <begin position="298"/>
        <end position="324"/>
    </location>
</feature>
<keyword evidence="3 6" id="KW-0812">Transmembrane</keyword>
<dbReference type="InterPro" id="IPR036458">
    <property type="entry name" value="Na:dicarbo_symporter_sf"/>
</dbReference>
<keyword evidence="2" id="KW-0813">Transport</keyword>
<feature type="transmembrane region" description="Helical" evidence="6">
    <location>
        <begin position="359"/>
        <end position="381"/>
    </location>
</feature>
<reference evidence="7 8" key="1">
    <citation type="submission" date="2020-12" db="EMBL/GenBank/DDBJ databases">
        <title>Novel Thalassolituus-related marine hydrocarbonoclastic bacteria mediated algae-derived hydrocarbons mineralization in twilight zone of the northern South China Sea.</title>
        <authorList>
            <person name="Dong C."/>
        </authorList>
    </citation>
    <scope>NUCLEOTIDE SEQUENCE [LARGE SCALE GENOMIC DNA]</scope>
    <source>
        <strain evidence="7 8">IMCC1826</strain>
    </source>
</reference>
<dbReference type="SUPFAM" id="SSF118215">
    <property type="entry name" value="Proton glutamate symport protein"/>
    <property type="match status" value="1"/>
</dbReference>
<feature type="transmembrane region" description="Helical" evidence="6">
    <location>
        <begin position="225"/>
        <end position="246"/>
    </location>
</feature>
<protein>
    <submittedName>
        <fullName evidence="7">Dicarboxylate/amino acid:cation symporter</fullName>
    </submittedName>
</protein>
<dbReference type="PANTHER" id="PTHR11958:SF63">
    <property type="entry name" value="AMINO ACID TRANSPORTER"/>
    <property type="match status" value="1"/>
</dbReference>
<evidence type="ECO:0000256" key="3">
    <source>
        <dbReference type="ARBA" id="ARBA00022692"/>
    </source>
</evidence>
<dbReference type="Gene3D" id="1.10.3860.10">
    <property type="entry name" value="Sodium:dicarboxylate symporter"/>
    <property type="match status" value="1"/>
</dbReference>